<dbReference type="KEGG" id="pco:PHACADRAFT_104685"/>
<dbReference type="HOGENOM" id="CLU_000022_2_10_1"/>
<dbReference type="InterPro" id="IPR020459">
    <property type="entry name" value="AMP-binding"/>
</dbReference>
<sequence>MVWSACPSADNLRLNISFDPTRFEPDTIQAILDNTVDVLAAIVSTPDHTVDNIPFSHALDQLVAAGIPVDPVPISSEPRPTLIQAFSDAVVAHHDLPALIDGDLTLTYHEVDILSSILSRRILEATKQQETHAFVSFCIPSGATAILTILAIVKSGAAYVPLDIRFPAERLESLVEDSGASLVITTSASPSFGFDRERVAHLDVTSFLDDRKSLVASSVHEERDGSVSPASPAESSNDAAYVLYTSGSTGKPKGVVIKQSSVVAFATNRDIFTWGPGYRIAQINNLAWDASVADIWCTLLLGATLVCFDRVDVLNAPALARRFQTARIDGYLLPTSLFRQFAAVCPDAFHRLTEIVTGGEALDYASVCRARAAAPSAVIRNAYGPTEACVMATIFNVFPGDDDVPHTGPVHIGRPLETSQVLVVDRYRRLVPPGVIGELIIGGEGIAEGYLNRPAETADAFVELHIDDLPGNTRFYRTVSSGDAVRWCDERLQFVGRMDVGQIKISGQRLELGEVEANILRTGLVADAGVSYHKPTDAGDSGLVAYVILGYEQTLEVDDHNSLRERLRAALPSYMVPDRLLSVDALPLLTSGKLDRRQLAAMAAKDASRDVHRAAEEDQDILPANDMEARLCAIFGRLLSSRAVSPLANFFQIGGHSLLATRLKSALESEFHVVIPLRTIFARSTPRQLAASIREGLTSAPPDQHASFPTKTILSHSGPSDPSDELSMDMTIPFDGTHYPLSFAQQRLWFLSKLAYYGSQNICYNTPYVLRLEGSLNIDALERTVQEVVSRHEILRTIFVEVNYAPATRVVDFCPRLEVVSVDPDTDEQSLRTLIGEYVRRPFSLDREPSVRATLFRLSRDHFHLLLCMHHIIVDGFSFDVIRQELAEIYVAFQAGKDHEVPPLPNQYKEFAQWQRSEDFERMVQPQLEYWTKQLKGNQAAGLPTDFPRPQHLSYEGKAYIAQFPQELFTRLGQICKQERVTMFMLLSAAFRMVQFQLTGQTDASFAFPIANRNRAETERLVGFFVNTQILRLKVRPGMTFLELIQQVRDLSMAAFEYQDLPFERIVSILNPTRDLNRNPLAQIILAYQTVKTAPFNIGDVRASNPRINMDLTRFDMEVHFFPGSDGQLAGQFVYSTDLFKEETVIDLTERLQKVLEQVVDNVHFAISPPRSSSTLRQPTPSDVAAYLHDYVPCEFPLDMPRCSGSVSPQRGTHSFILPPTICDVLRASSLGEEELPALYLTALSVLNHRYTRQGDITIGAFPCVSAYGR</sequence>
<feature type="domain" description="Carrier" evidence="6">
    <location>
        <begin position="622"/>
        <end position="697"/>
    </location>
</feature>
<dbReference type="PRINTS" id="PR00154">
    <property type="entry name" value="AMPBINDING"/>
</dbReference>
<dbReference type="GO" id="GO:0016874">
    <property type="term" value="F:ligase activity"/>
    <property type="evidence" value="ECO:0007669"/>
    <property type="project" value="UniProtKB-KW"/>
</dbReference>
<dbReference type="GO" id="GO:0005737">
    <property type="term" value="C:cytoplasm"/>
    <property type="evidence" value="ECO:0007669"/>
    <property type="project" value="TreeGrafter"/>
</dbReference>
<reference evidence="7 8" key="1">
    <citation type="journal article" date="2012" name="BMC Genomics">
        <title>Comparative genomics of the white-rot fungi, Phanerochaete carnosa and P. chrysosporium, to elucidate the genetic basis of the distinct wood types they colonize.</title>
        <authorList>
            <person name="Suzuki H."/>
            <person name="MacDonald J."/>
            <person name="Syed K."/>
            <person name="Salamov A."/>
            <person name="Hori C."/>
            <person name="Aerts A."/>
            <person name="Henrissat B."/>
            <person name="Wiebenga A."/>
            <person name="vanKuyk P.A."/>
            <person name="Barry K."/>
            <person name="Lindquist E."/>
            <person name="LaButti K."/>
            <person name="Lapidus A."/>
            <person name="Lucas S."/>
            <person name="Coutinho P."/>
            <person name="Gong Y."/>
            <person name="Samejima M."/>
            <person name="Mahadevan R."/>
            <person name="Abou-Zaid M."/>
            <person name="de Vries R.P."/>
            <person name="Igarashi K."/>
            <person name="Yadav J.S."/>
            <person name="Grigoriev I.V."/>
            <person name="Master E.R."/>
        </authorList>
    </citation>
    <scope>NUCLEOTIDE SEQUENCE [LARGE SCALE GENOMIC DNA]</scope>
    <source>
        <strain evidence="7 8">HHB-10118-sp</strain>
    </source>
</reference>
<dbReference type="InterPro" id="IPR025110">
    <property type="entry name" value="AMP-bd_C"/>
</dbReference>
<name>K5VHP3_PHACS</name>
<dbReference type="SUPFAM" id="SSF52777">
    <property type="entry name" value="CoA-dependent acyltransferases"/>
    <property type="match status" value="2"/>
</dbReference>
<dbReference type="CDD" id="cd05930">
    <property type="entry name" value="A_NRPS"/>
    <property type="match status" value="1"/>
</dbReference>
<dbReference type="GO" id="GO:0043041">
    <property type="term" value="P:amino acid activation for nonribosomal peptide biosynthetic process"/>
    <property type="evidence" value="ECO:0007669"/>
    <property type="project" value="TreeGrafter"/>
</dbReference>
<dbReference type="InterPro" id="IPR036736">
    <property type="entry name" value="ACP-like_sf"/>
</dbReference>
<dbReference type="InterPro" id="IPR020806">
    <property type="entry name" value="PKS_PP-bd"/>
</dbReference>
<keyword evidence="8" id="KW-1185">Reference proteome</keyword>
<dbReference type="Gene3D" id="2.30.38.10">
    <property type="entry name" value="Luciferase, Domain 3"/>
    <property type="match status" value="1"/>
</dbReference>
<dbReference type="STRING" id="650164.K5VHP3"/>
<dbReference type="PANTHER" id="PTHR45527">
    <property type="entry name" value="NONRIBOSOMAL PEPTIDE SYNTHETASE"/>
    <property type="match status" value="1"/>
</dbReference>
<dbReference type="Gene3D" id="3.40.50.1820">
    <property type="entry name" value="alpha/beta hydrolase"/>
    <property type="match status" value="1"/>
</dbReference>
<dbReference type="GO" id="GO:0031177">
    <property type="term" value="F:phosphopantetheine binding"/>
    <property type="evidence" value="ECO:0007669"/>
    <property type="project" value="InterPro"/>
</dbReference>
<dbReference type="InterPro" id="IPR029058">
    <property type="entry name" value="AB_hydrolase_fold"/>
</dbReference>
<dbReference type="InterPro" id="IPR000873">
    <property type="entry name" value="AMP-dep_synth/lig_dom"/>
</dbReference>
<keyword evidence="4" id="KW-0511">Multifunctional enzyme</keyword>
<evidence type="ECO:0000256" key="1">
    <source>
        <dbReference type="ARBA" id="ARBA00022450"/>
    </source>
</evidence>
<dbReference type="OrthoDB" id="416786at2759"/>
<dbReference type="Gene3D" id="3.30.300.30">
    <property type="match status" value="1"/>
</dbReference>
<evidence type="ECO:0000256" key="3">
    <source>
        <dbReference type="ARBA" id="ARBA00022598"/>
    </source>
</evidence>
<keyword evidence="1" id="KW-0596">Phosphopantetheine</keyword>
<gene>
    <name evidence="7" type="ORF">PHACADRAFT_104685</name>
</gene>
<dbReference type="Gene3D" id="3.40.50.980">
    <property type="match status" value="2"/>
</dbReference>
<dbReference type="NCBIfam" id="TIGR01733">
    <property type="entry name" value="AA-adenyl-dom"/>
    <property type="match status" value="1"/>
</dbReference>
<evidence type="ECO:0000313" key="8">
    <source>
        <dbReference type="Proteomes" id="UP000008370"/>
    </source>
</evidence>
<dbReference type="CDD" id="cd19531">
    <property type="entry name" value="LCL_NRPS-like"/>
    <property type="match status" value="1"/>
</dbReference>
<dbReference type="Pfam" id="PF13193">
    <property type="entry name" value="AMP-binding_C"/>
    <property type="match status" value="1"/>
</dbReference>
<accession>K5VHP3</accession>
<feature type="region of interest" description="Disordered" evidence="5">
    <location>
        <begin position="698"/>
        <end position="726"/>
    </location>
</feature>
<dbReference type="Pfam" id="PF00668">
    <property type="entry name" value="Condensation"/>
    <property type="match status" value="1"/>
</dbReference>
<dbReference type="SUPFAM" id="SSF47336">
    <property type="entry name" value="ACP-like"/>
    <property type="match status" value="1"/>
</dbReference>
<evidence type="ECO:0000256" key="2">
    <source>
        <dbReference type="ARBA" id="ARBA00022553"/>
    </source>
</evidence>
<keyword evidence="2" id="KW-0597">Phosphoprotein</keyword>
<feature type="compositionally biased region" description="Polar residues" evidence="5">
    <location>
        <begin position="707"/>
        <end position="720"/>
    </location>
</feature>
<dbReference type="Pfam" id="PF00550">
    <property type="entry name" value="PP-binding"/>
    <property type="match status" value="1"/>
</dbReference>
<dbReference type="PROSITE" id="PS00455">
    <property type="entry name" value="AMP_BINDING"/>
    <property type="match status" value="1"/>
</dbReference>
<dbReference type="RefSeq" id="XP_007401030.1">
    <property type="nucleotide sequence ID" value="XM_007400968.1"/>
</dbReference>
<dbReference type="Pfam" id="PF00501">
    <property type="entry name" value="AMP-binding"/>
    <property type="match status" value="1"/>
</dbReference>
<dbReference type="InParanoid" id="K5VHP3"/>
<evidence type="ECO:0000313" key="7">
    <source>
        <dbReference type="EMBL" id="EKM50768.1"/>
    </source>
</evidence>
<dbReference type="SMART" id="SM00823">
    <property type="entry name" value="PKS_PP"/>
    <property type="match status" value="1"/>
</dbReference>
<evidence type="ECO:0000256" key="5">
    <source>
        <dbReference type="SAM" id="MobiDB-lite"/>
    </source>
</evidence>
<evidence type="ECO:0000256" key="4">
    <source>
        <dbReference type="ARBA" id="ARBA00023268"/>
    </source>
</evidence>
<keyword evidence="3" id="KW-0436">Ligase</keyword>
<dbReference type="InterPro" id="IPR045851">
    <property type="entry name" value="AMP-bd_C_sf"/>
</dbReference>
<dbReference type="InterPro" id="IPR001242">
    <property type="entry name" value="Condensation_dom"/>
</dbReference>
<dbReference type="GeneID" id="18907326"/>
<dbReference type="InterPro" id="IPR023213">
    <property type="entry name" value="CAT-like_dom_sf"/>
</dbReference>
<dbReference type="AlphaFoldDB" id="K5VHP3"/>
<dbReference type="Gene3D" id="3.30.559.10">
    <property type="entry name" value="Chloramphenicol acetyltransferase-like domain"/>
    <property type="match status" value="1"/>
</dbReference>
<dbReference type="Gene3D" id="3.30.559.30">
    <property type="entry name" value="Nonribosomal peptide synthetase, condensation domain"/>
    <property type="match status" value="2"/>
</dbReference>
<dbReference type="InterPro" id="IPR020845">
    <property type="entry name" value="AMP-binding_CS"/>
</dbReference>
<organism evidence="7 8">
    <name type="scientific">Phanerochaete carnosa (strain HHB-10118-sp)</name>
    <name type="common">White-rot fungus</name>
    <name type="synonym">Peniophora carnosa</name>
    <dbReference type="NCBI Taxonomy" id="650164"/>
    <lineage>
        <taxon>Eukaryota</taxon>
        <taxon>Fungi</taxon>
        <taxon>Dikarya</taxon>
        <taxon>Basidiomycota</taxon>
        <taxon>Agaricomycotina</taxon>
        <taxon>Agaricomycetes</taxon>
        <taxon>Polyporales</taxon>
        <taxon>Phanerochaetaceae</taxon>
        <taxon>Phanerochaete</taxon>
    </lineage>
</organism>
<dbReference type="Proteomes" id="UP000008370">
    <property type="component" value="Unassembled WGS sequence"/>
</dbReference>
<dbReference type="SUPFAM" id="SSF56801">
    <property type="entry name" value="Acetyl-CoA synthetase-like"/>
    <property type="match status" value="1"/>
</dbReference>
<proteinExistence type="predicted"/>
<dbReference type="PROSITE" id="PS50075">
    <property type="entry name" value="CARRIER"/>
    <property type="match status" value="1"/>
</dbReference>
<protein>
    <recommendedName>
        <fullName evidence="6">Carrier domain-containing protein</fullName>
    </recommendedName>
</protein>
<dbReference type="PANTHER" id="PTHR45527:SF1">
    <property type="entry name" value="FATTY ACID SYNTHASE"/>
    <property type="match status" value="1"/>
</dbReference>
<evidence type="ECO:0000259" key="6">
    <source>
        <dbReference type="PROSITE" id="PS50075"/>
    </source>
</evidence>
<dbReference type="GO" id="GO:0044550">
    <property type="term" value="P:secondary metabolite biosynthetic process"/>
    <property type="evidence" value="ECO:0007669"/>
    <property type="project" value="TreeGrafter"/>
</dbReference>
<dbReference type="InterPro" id="IPR010071">
    <property type="entry name" value="AA_adenyl_dom"/>
</dbReference>
<dbReference type="EMBL" id="JH930478">
    <property type="protein sequence ID" value="EKM50768.1"/>
    <property type="molecule type" value="Genomic_DNA"/>
</dbReference>
<dbReference type="InterPro" id="IPR009081">
    <property type="entry name" value="PP-bd_ACP"/>
</dbReference>